<organism evidence="2 3">
    <name type="scientific">Candidatus Viadribacter manganicus</name>
    <dbReference type="NCBI Taxonomy" id="1759059"/>
    <lineage>
        <taxon>Bacteria</taxon>
        <taxon>Pseudomonadati</taxon>
        <taxon>Pseudomonadota</taxon>
        <taxon>Alphaproteobacteria</taxon>
        <taxon>Hyphomonadales</taxon>
        <taxon>Hyphomonadaceae</taxon>
        <taxon>Candidatus Viadribacter</taxon>
    </lineage>
</organism>
<dbReference type="AlphaFoldDB" id="A0A1B1AMJ2"/>
<gene>
    <name evidence="2" type="ORF">ATE48_18790</name>
</gene>
<feature type="domain" description="N-acetylmuramidase" evidence="1">
    <location>
        <begin position="223"/>
        <end position="390"/>
    </location>
</feature>
<dbReference type="InterPro" id="IPR024408">
    <property type="entry name" value="Muramidase"/>
</dbReference>
<evidence type="ECO:0000313" key="3">
    <source>
        <dbReference type="Proteomes" id="UP000092498"/>
    </source>
</evidence>
<dbReference type="InParanoid" id="A0A1B1AMJ2"/>
<evidence type="ECO:0000259" key="1">
    <source>
        <dbReference type="Pfam" id="PF11860"/>
    </source>
</evidence>
<dbReference type="Pfam" id="PF11860">
    <property type="entry name" value="Muramidase"/>
    <property type="match status" value="2"/>
</dbReference>
<name>A0A1B1AMJ2_9PROT</name>
<protein>
    <recommendedName>
        <fullName evidence="1">N-acetylmuramidase domain-containing protein</fullName>
    </recommendedName>
</protein>
<feature type="domain" description="N-acetylmuramidase" evidence="1">
    <location>
        <begin position="25"/>
        <end position="187"/>
    </location>
</feature>
<dbReference type="Proteomes" id="UP000092498">
    <property type="component" value="Chromosome"/>
</dbReference>
<sequence length="394" mass="42073">MRAQDAARVSDAEIGGLAQRFGADANVVKAILRVESAGPGFSGGKILISYEPFAFSELTGHRFDASNPGVSSSSSRAPVGGNQAARWAKVAEAYALDPAAALGATSWGVFQLPGRYFATAGYASVFAFVDDMSKSEARQLAAFEAYVSRAGLADELQRRDWATFAGEYEGGPNAASYAAALAAAYAALPPTSDDGYITSLKAQNNAALTRADYEAAAAALGCEVEAVQAVVEVESGRLGAYGADGRPIILFEPHIFSRRTNRMYDASHPTISYPTWDASKYPRSQDDRWNQLKAAYALDPQNAVASASYGLFQIMGFNHAACGFADPKSFVTDMAKTQAQQLKAFTAFVRANNLADELVRKDWEGFARGYNGSGQVERYGGLMRDAYNRLKGVA</sequence>
<evidence type="ECO:0000313" key="2">
    <source>
        <dbReference type="EMBL" id="ANP47798.1"/>
    </source>
</evidence>
<dbReference type="STRING" id="1759059.ATE48_18790"/>
<keyword evidence="3" id="KW-1185">Reference proteome</keyword>
<dbReference type="EMBL" id="CP013244">
    <property type="protein sequence ID" value="ANP47798.1"/>
    <property type="molecule type" value="Genomic_DNA"/>
</dbReference>
<reference evidence="2 3" key="1">
    <citation type="submission" date="2015-11" db="EMBL/GenBank/DDBJ databases">
        <title>Whole-Genome Sequence of Candidatus Oderbacter manganicum from the National Park Lower Oder Valley, Germany.</title>
        <authorList>
            <person name="Braun B."/>
            <person name="Liere K."/>
            <person name="Szewzyk U."/>
        </authorList>
    </citation>
    <scope>NUCLEOTIDE SEQUENCE [LARGE SCALE GENOMIC DNA]</scope>
    <source>
        <strain evidence="2 3">OTSz_A_272</strain>
    </source>
</reference>
<dbReference type="KEGG" id="cbot:ATE48_18790"/>
<accession>A0A1B1AMJ2</accession>
<proteinExistence type="predicted"/>